<evidence type="ECO:0000313" key="6">
    <source>
        <dbReference type="Proteomes" id="UP000008467"/>
    </source>
</evidence>
<dbReference type="PANTHER" id="PTHR43280">
    <property type="entry name" value="ARAC-FAMILY TRANSCRIPTIONAL REGULATOR"/>
    <property type="match status" value="1"/>
</dbReference>
<dbReference type="AlphaFoldDB" id="F2JLD3"/>
<dbReference type="eggNOG" id="COG2207">
    <property type="taxonomic scope" value="Bacteria"/>
</dbReference>
<dbReference type="Gene3D" id="2.60.120.10">
    <property type="entry name" value="Jelly Rolls"/>
    <property type="match status" value="1"/>
</dbReference>
<dbReference type="InterPro" id="IPR018060">
    <property type="entry name" value="HTH_AraC"/>
</dbReference>
<dbReference type="GO" id="GO:0003700">
    <property type="term" value="F:DNA-binding transcription factor activity"/>
    <property type="evidence" value="ECO:0007669"/>
    <property type="project" value="InterPro"/>
</dbReference>
<dbReference type="HOGENOM" id="CLU_000445_88_3_9"/>
<name>F2JLD3_CELLD</name>
<keyword evidence="2" id="KW-0238">DNA-binding</keyword>
<feature type="domain" description="HTH araC/xylS-type" evidence="4">
    <location>
        <begin position="194"/>
        <end position="292"/>
    </location>
</feature>
<dbReference type="PRINTS" id="PR00032">
    <property type="entry name" value="HTHARAC"/>
</dbReference>
<dbReference type="eggNOG" id="COG1917">
    <property type="taxonomic scope" value="Bacteria"/>
</dbReference>
<gene>
    <name evidence="5" type="ordered locus">Clole_0481</name>
</gene>
<dbReference type="GO" id="GO:0043565">
    <property type="term" value="F:sequence-specific DNA binding"/>
    <property type="evidence" value="ECO:0007669"/>
    <property type="project" value="InterPro"/>
</dbReference>
<keyword evidence="1" id="KW-0805">Transcription regulation</keyword>
<dbReference type="Pfam" id="PF02311">
    <property type="entry name" value="AraC_binding"/>
    <property type="match status" value="1"/>
</dbReference>
<evidence type="ECO:0000256" key="2">
    <source>
        <dbReference type="ARBA" id="ARBA00023125"/>
    </source>
</evidence>
<dbReference type="InterPro" id="IPR014710">
    <property type="entry name" value="RmlC-like_jellyroll"/>
</dbReference>
<evidence type="ECO:0000259" key="4">
    <source>
        <dbReference type="PROSITE" id="PS01124"/>
    </source>
</evidence>
<evidence type="ECO:0000256" key="1">
    <source>
        <dbReference type="ARBA" id="ARBA00023015"/>
    </source>
</evidence>
<dbReference type="RefSeq" id="WP_013655522.1">
    <property type="nucleotide sequence ID" value="NC_015275.1"/>
</dbReference>
<evidence type="ECO:0000256" key="3">
    <source>
        <dbReference type="ARBA" id="ARBA00023163"/>
    </source>
</evidence>
<dbReference type="InterPro" id="IPR009057">
    <property type="entry name" value="Homeodomain-like_sf"/>
</dbReference>
<protein>
    <submittedName>
        <fullName evidence="5">Transcriptional regulator, AraC family</fullName>
    </submittedName>
</protein>
<dbReference type="PROSITE" id="PS01124">
    <property type="entry name" value="HTH_ARAC_FAMILY_2"/>
    <property type="match status" value="1"/>
</dbReference>
<dbReference type="SUPFAM" id="SSF46689">
    <property type="entry name" value="Homeodomain-like"/>
    <property type="match status" value="2"/>
</dbReference>
<accession>F2JLD3</accession>
<keyword evidence="3" id="KW-0804">Transcription</keyword>
<dbReference type="Proteomes" id="UP000008467">
    <property type="component" value="Chromosome"/>
</dbReference>
<reference evidence="5 6" key="1">
    <citation type="journal article" date="2011" name="J. Bacteriol.">
        <title>Complete genome sequence of the cellulose-degrading bacterium Cellulosilyticum lentocellum.</title>
        <authorList>
            <consortium name="US DOE Joint Genome Institute"/>
            <person name="Miller D.A."/>
            <person name="Suen G."/>
            <person name="Bruce D."/>
            <person name="Copeland A."/>
            <person name="Cheng J.F."/>
            <person name="Detter C."/>
            <person name="Goodwin L.A."/>
            <person name="Han C.S."/>
            <person name="Hauser L.J."/>
            <person name="Land M.L."/>
            <person name="Lapidus A."/>
            <person name="Lucas S."/>
            <person name="Meincke L."/>
            <person name="Pitluck S."/>
            <person name="Tapia R."/>
            <person name="Teshima H."/>
            <person name="Woyke T."/>
            <person name="Fox B.G."/>
            <person name="Angert E.R."/>
            <person name="Currie C.R."/>
        </authorList>
    </citation>
    <scope>NUCLEOTIDE SEQUENCE [LARGE SCALE GENOMIC DNA]</scope>
    <source>
        <strain evidence="6">ATCC 49066 / DSM 5427 / NCIMB 11756 / RHM5</strain>
    </source>
</reference>
<evidence type="ECO:0000313" key="5">
    <source>
        <dbReference type="EMBL" id="ADZ82221.1"/>
    </source>
</evidence>
<sequence>MIVKKDLSLKENNIHGDFLLPIMKYHCIVPEHFALLPLHWHEEMEFTLIQEGTALYHINLESYEVKAGDLIIITPFVLHDIHQQTTSSMTSDTFVFNLSMLNLKTPDACSIKYLSPIFEEQYTFPYIIHPESPSYPRLLALFHQLNSFYTKQKEGFELGIKATLFEFFAVLFSHGLAQKNYNVTLNSSHSEKLKLVLDYISQNLNKPLSIKELANICQFSDYYFMNFFKKYTGMTCVQYINIQRLELAADYLRTKNLPIMDIALEVGFDNISYFNKLFKSKYHATPKEYRAACKALHS</sequence>
<proteinExistence type="predicted"/>
<dbReference type="SMART" id="SM00342">
    <property type="entry name" value="HTH_ARAC"/>
    <property type="match status" value="1"/>
</dbReference>
<dbReference type="Pfam" id="PF12833">
    <property type="entry name" value="HTH_18"/>
    <property type="match status" value="1"/>
</dbReference>
<dbReference type="InterPro" id="IPR003313">
    <property type="entry name" value="AraC-bd"/>
</dbReference>
<keyword evidence="6" id="KW-1185">Reference proteome</keyword>
<dbReference type="EMBL" id="CP002582">
    <property type="protein sequence ID" value="ADZ82221.1"/>
    <property type="molecule type" value="Genomic_DNA"/>
</dbReference>
<dbReference type="STRING" id="642492.Clole_0481"/>
<organism evidence="5 6">
    <name type="scientific">Cellulosilyticum lentocellum (strain ATCC 49066 / DSM 5427 / NCIMB 11756 / RHM5)</name>
    <name type="common">Clostridium lentocellum</name>
    <dbReference type="NCBI Taxonomy" id="642492"/>
    <lineage>
        <taxon>Bacteria</taxon>
        <taxon>Bacillati</taxon>
        <taxon>Bacillota</taxon>
        <taxon>Clostridia</taxon>
        <taxon>Lachnospirales</taxon>
        <taxon>Cellulosilyticaceae</taxon>
        <taxon>Cellulosilyticum</taxon>
    </lineage>
</organism>
<dbReference type="InterPro" id="IPR037923">
    <property type="entry name" value="HTH-like"/>
</dbReference>
<dbReference type="InterPro" id="IPR020449">
    <property type="entry name" value="Tscrpt_reg_AraC-type_HTH"/>
</dbReference>
<dbReference type="SUPFAM" id="SSF51215">
    <property type="entry name" value="Regulatory protein AraC"/>
    <property type="match status" value="1"/>
</dbReference>
<dbReference type="Gene3D" id="1.10.10.60">
    <property type="entry name" value="Homeodomain-like"/>
    <property type="match status" value="2"/>
</dbReference>
<dbReference type="KEGG" id="cle:Clole_0481"/>
<dbReference type="PANTHER" id="PTHR43280:SF2">
    <property type="entry name" value="HTH-TYPE TRANSCRIPTIONAL REGULATOR EXSA"/>
    <property type="match status" value="1"/>
</dbReference>